<keyword evidence="4" id="KW-1185">Reference proteome</keyword>
<dbReference type="AlphaFoldDB" id="A0A7V9W4Z7"/>
<dbReference type="Proteomes" id="UP000814353">
    <property type="component" value="Unassembled WGS sequence"/>
</dbReference>
<accession>A0A7V9W4Z7</accession>
<protein>
    <submittedName>
        <fullName evidence="1">Uncharacterized protein</fullName>
    </submittedName>
</protein>
<organism evidence="1 3">
    <name type="scientific">Billgrantia kenyensis</name>
    <dbReference type="NCBI Taxonomy" id="321266"/>
    <lineage>
        <taxon>Bacteria</taxon>
        <taxon>Pseudomonadati</taxon>
        <taxon>Pseudomonadota</taxon>
        <taxon>Gammaproteobacteria</taxon>
        <taxon>Oceanospirillales</taxon>
        <taxon>Halomonadaceae</taxon>
        <taxon>Billgrantia</taxon>
    </lineage>
</organism>
<reference evidence="1 3" key="2">
    <citation type="submission" date="2020-07" db="EMBL/GenBank/DDBJ databases">
        <title>Identification of Halomonas strains.</title>
        <authorList>
            <person name="Xiao Z."/>
            <person name="Shen J."/>
        </authorList>
    </citation>
    <scope>NUCLEOTIDE SEQUENCE [LARGE SCALE GENOMIC DNA]</scope>
    <source>
        <strain evidence="1 3">DSM 17331</strain>
    </source>
</reference>
<gene>
    <name evidence="1" type="ORF">H1D44_19720</name>
    <name evidence="2" type="ORF">HOP48_20055</name>
</gene>
<reference evidence="2 4" key="1">
    <citation type="submission" date="2020-05" db="EMBL/GenBank/DDBJ databases">
        <title>Comparative genomic analysis of denitrifying bacteria from Halomonas genus.</title>
        <authorList>
            <person name="Wang L."/>
            <person name="Shao Z."/>
        </authorList>
    </citation>
    <scope>NUCLEOTIDE SEQUENCE [LARGE SCALE GENOMIC DNA]</scope>
    <source>
        <strain evidence="2 4">DSM 17331</strain>
    </source>
</reference>
<dbReference type="Proteomes" id="UP000518091">
    <property type="component" value="Unassembled WGS sequence"/>
</dbReference>
<sequence length="235" mass="26778">MKNLSLLSAAGEYTHLKPLLEAWLSTVDHYCTLHRKFELQENCWWHNERASISILAGAAWRVPDKRGQWAAIEEFATHKRGLVEQGHVEGDTRYGRCDLYITNSKVSYAIEAKQAWQSIGDRSSGLVNVRAGLETAWKDAGTLHSNEADQRMAVTFIVPFIPVSEVRKEGKVDPDGVRDKVEAWLKNMEPFERVKGKSTAYAYYFPYQCGDYLNEVVGRLFPGLVMVLERRLRGK</sequence>
<dbReference type="EMBL" id="JABFUB010000035">
    <property type="protein sequence ID" value="MCG6663820.1"/>
    <property type="molecule type" value="Genomic_DNA"/>
</dbReference>
<dbReference type="EMBL" id="JACEFT010000046">
    <property type="protein sequence ID" value="MBA2781107.1"/>
    <property type="molecule type" value="Genomic_DNA"/>
</dbReference>
<name>A0A7V9W4Z7_9GAMM</name>
<evidence type="ECO:0000313" key="2">
    <source>
        <dbReference type="EMBL" id="MCG6663820.1"/>
    </source>
</evidence>
<evidence type="ECO:0000313" key="3">
    <source>
        <dbReference type="Proteomes" id="UP000518091"/>
    </source>
</evidence>
<evidence type="ECO:0000313" key="4">
    <source>
        <dbReference type="Proteomes" id="UP000814353"/>
    </source>
</evidence>
<comment type="caution">
    <text evidence="1">The sequence shown here is derived from an EMBL/GenBank/DDBJ whole genome shotgun (WGS) entry which is preliminary data.</text>
</comment>
<dbReference type="RefSeq" id="WP_181516979.1">
    <property type="nucleotide sequence ID" value="NZ_JABFUB010000035.1"/>
</dbReference>
<proteinExistence type="predicted"/>
<evidence type="ECO:0000313" key="1">
    <source>
        <dbReference type="EMBL" id="MBA2781107.1"/>
    </source>
</evidence>